<feature type="region of interest" description="Disordered" evidence="5">
    <location>
        <begin position="205"/>
        <end position="246"/>
    </location>
</feature>
<protein>
    <recommendedName>
        <fullName evidence="6">RING-type domain-containing protein</fullName>
    </recommendedName>
</protein>
<dbReference type="GO" id="GO:0008270">
    <property type="term" value="F:zinc ion binding"/>
    <property type="evidence" value="ECO:0007669"/>
    <property type="project" value="UniProtKB-KW"/>
</dbReference>
<dbReference type="EMBL" id="GL377707">
    <property type="protein sequence ID" value="EFJ06093.1"/>
    <property type="molecule type" value="Genomic_DNA"/>
</dbReference>
<dbReference type="InterPro" id="IPR013083">
    <property type="entry name" value="Znf_RING/FYVE/PHD"/>
</dbReference>
<dbReference type="PANTHER" id="PTHR47361">
    <property type="entry name" value="RING/U-BOX SUPERFAMILY PROTEIN"/>
    <property type="match status" value="1"/>
</dbReference>
<dbReference type="AlphaFoldDB" id="D8TB42"/>
<dbReference type="Gene3D" id="3.30.40.10">
    <property type="entry name" value="Zinc/RING finger domain, C3HC4 (zinc finger)"/>
    <property type="match status" value="1"/>
</dbReference>
<evidence type="ECO:0000313" key="8">
    <source>
        <dbReference type="Proteomes" id="UP000001514"/>
    </source>
</evidence>
<dbReference type="KEGG" id="smo:SELMODRAFT_448908"/>
<dbReference type="SUPFAM" id="SSF57850">
    <property type="entry name" value="RING/U-box"/>
    <property type="match status" value="1"/>
</dbReference>
<organism evidence="8">
    <name type="scientific">Selaginella moellendorffii</name>
    <name type="common">Spikemoss</name>
    <dbReference type="NCBI Taxonomy" id="88036"/>
    <lineage>
        <taxon>Eukaryota</taxon>
        <taxon>Viridiplantae</taxon>
        <taxon>Streptophyta</taxon>
        <taxon>Embryophyta</taxon>
        <taxon>Tracheophyta</taxon>
        <taxon>Lycopodiopsida</taxon>
        <taxon>Selaginellales</taxon>
        <taxon>Selaginellaceae</taxon>
        <taxon>Selaginella</taxon>
    </lineage>
</organism>
<evidence type="ECO:0000256" key="4">
    <source>
        <dbReference type="PROSITE-ProRule" id="PRU00175"/>
    </source>
</evidence>
<keyword evidence="2 4" id="KW-0863">Zinc-finger</keyword>
<keyword evidence="1" id="KW-0479">Metal-binding</keyword>
<evidence type="ECO:0000256" key="5">
    <source>
        <dbReference type="SAM" id="MobiDB-lite"/>
    </source>
</evidence>
<dbReference type="Pfam" id="PF13639">
    <property type="entry name" value="zf-RING_2"/>
    <property type="match status" value="1"/>
</dbReference>
<dbReference type="STRING" id="88036.D8TB42"/>
<dbReference type="PROSITE" id="PS00518">
    <property type="entry name" value="ZF_RING_1"/>
    <property type="match status" value="1"/>
</dbReference>
<keyword evidence="3" id="KW-0862">Zinc</keyword>
<dbReference type="OrthoDB" id="1935339at2759"/>
<evidence type="ECO:0000313" key="7">
    <source>
        <dbReference type="EMBL" id="EFJ06093.1"/>
    </source>
</evidence>
<dbReference type="OMA" id="ILRWASI"/>
<name>D8TB42_SELML</name>
<dbReference type="InterPro" id="IPR017907">
    <property type="entry name" value="Znf_RING_CS"/>
</dbReference>
<dbReference type="Gramene" id="EFJ06093">
    <property type="protein sequence ID" value="EFJ06093"/>
    <property type="gene ID" value="SELMODRAFT_448908"/>
</dbReference>
<dbReference type="eggNOG" id="ENOG502QRND">
    <property type="taxonomic scope" value="Eukaryota"/>
</dbReference>
<keyword evidence="8" id="KW-1185">Reference proteome</keyword>
<dbReference type="SMART" id="SM00184">
    <property type="entry name" value="RING"/>
    <property type="match status" value="1"/>
</dbReference>
<dbReference type="PANTHER" id="PTHR47361:SF4">
    <property type="entry name" value="RING_U-BOX SUPERFAMILY PROTEIN"/>
    <property type="match status" value="1"/>
</dbReference>
<evidence type="ECO:0000259" key="6">
    <source>
        <dbReference type="PROSITE" id="PS50089"/>
    </source>
</evidence>
<sequence length="268" mass="29639">MDCSMASSAAAVADEAGRLEDIEAVTAQLWSVKVADFSEFVMERPEAACNEEKIEAACKIAAEGSSALKHGFSPSWLCAICLEKIRVEDTAQIKGCDHAYCANCILRWASYKESPWCPQCKLPFSSLFVCKTLDGRMSDFMVEESVCLLLRSTWFKPLPPAAAQEPEDVEDYQDEDELYEEEYYYTSNVRLGNRRWGDSGYVRGGRKEARPVSVRQVTAGEGSASGGGKGKDVVKESVSVGRRAKRAQKRVEAELKLKQKDCSDSTLV</sequence>
<dbReference type="HOGENOM" id="CLU_1039770_0_0_1"/>
<evidence type="ECO:0000256" key="3">
    <source>
        <dbReference type="ARBA" id="ARBA00022833"/>
    </source>
</evidence>
<evidence type="ECO:0000256" key="1">
    <source>
        <dbReference type="ARBA" id="ARBA00022723"/>
    </source>
</evidence>
<proteinExistence type="predicted"/>
<evidence type="ECO:0000256" key="2">
    <source>
        <dbReference type="ARBA" id="ARBA00022771"/>
    </source>
</evidence>
<gene>
    <name evidence="7" type="ORF">SELMODRAFT_448908</name>
</gene>
<feature type="domain" description="RING-type" evidence="6">
    <location>
        <begin position="78"/>
        <end position="121"/>
    </location>
</feature>
<dbReference type="PROSITE" id="PS50089">
    <property type="entry name" value="ZF_RING_2"/>
    <property type="match status" value="1"/>
</dbReference>
<dbReference type="FunCoup" id="D8TB42">
    <property type="interactions" value="1862"/>
</dbReference>
<dbReference type="InParanoid" id="D8TB42"/>
<dbReference type="InterPro" id="IPR001841">
    <property type="entry name" value="Znf_RING"/>
</dbReference>
<dbReference type="Proteomes" id="UP000001514">
    <property type="component" value="Unassembled WGS sequence"/>
</dbReference>
<reference evidence="7 8" key="1">
    <citation type="journal article" date="2011" name="Science">
        <title>The Selaginella genome identifies genetic changes associated with the evolution of vascular plants.</title>
        <authorList>
            <person name="Banks J.A."/>
            <person name="Nishiyama T."/>
            <person name="Hasebe M."/>
            <person name="Bowman J.L."/>
            <person name="Gribskov M."/>
            <person name="dePamphilis C."/>
            <person name="Albert V.A."/>
            <person name="Aono N."/>
            <person name="Aoyama T."/>
            <person name="Ambrose B.A."/>
            <person name="Ashton N.W."/>
            <person name="Axtell M.J."/>
            <person name="Barker E."/>
            <person name="Barker M.S."/>
            <person name="Bennetzen J.L."/>
            <person name="Bonawitz N.D."/>
            <person name="Chapple C."/>
            <person name="Cheng C."/>
            <person name="Correa L.G."/>
            <person name="Dacre M."/>
            <person name="DeBarry J."/>
            <person name="Dreyer I."/>
            <person name="Elias M."/>
            <person name="Engstrom E.M."/>
            <person name="Estelle M."/>
            <person name="Feng L."/>
            <person name="Finet C."/>
            <person name="Floyd S.K."/>
            <person name="Frommer W.B."/>
            <person name="Fujita T."/>
            <person name="Gramzow L."/>
            <person name="Gutensohn M."/>
            <person name="Harholt J."/>
            <person name="Hattori M."/>
            <person name="Heyl A."/>
            <person name="Hirai T."/>
            <person name="Hiwatashi Y."/>
            <person name="Ishikawa M."/>
            <person name="Iwata M."/>
            <person name="Karol K.G."/>
            <person name="Koehler B."/>
            <person name="Kolukisaoglu U."/>
            <person name="Kubo M."/>
            <person name="Kurata T."/>
            <person name="Lalonde S."/>
            <person name="Li K."/>
            <person name="Li Y."/>
            <person name="Litt A."/>
            <person name="Lyons E."/>
            <person name="Manning G."/>
            <person name="Maruyama T."/>
            <person name="Michael T.P."/>
            <person name="Mikami K."/>
            <person name="Miyazaki S."/>
            <person name="Morinaga S."/>
            <person name="Murata T."/>
            <person name="Mueller-Roeber B."/>
            <person name="Nelson D.R."/>
            <person name="Obara M."/>
            <person name="Oguri Y."/>
            <person name="Olmstead R.G."/>
            <person name="Onodera N."/>
            <person name="Petersen B.L."/>
            <person name="Pils B."/>
            <person name="Prigge M."/>
            <person name="Rensing S.A."/>
            <person name="Riano-Pachon D.M."/>
            <person name="Roberts A.W."/>
            <person name="Sato Y."/>
            <person name="Scheller H.V."/>
            <person name="Schulz B."/>
            <person name="Schulz C."/>
            <person name="Shakirov E.V."/>
            <person name="Shibagaki N."/>
            <person name="Shinohara N."/>
            <person name="Shippen D.E."/>
            <person name="Soerensen I."/>
            <person name="Sotooka R."/>
            <person name="Sugimoto N."/>
            <person name="Sugita M."/>
            <person name="Sumikawa N."/>
            <person name="Tanurdzic M."/>
            <person name="Theissen G."/>
            <person name="Ulvskov P."/>
            <person name="Wakazuki S."/>
            <person name="Weng J.K."/>
            <person name="Willats W.W."/>
            <person name="Wipf D."/>
            <person name="Wolf P.G."/>
            <person name="Yang L."/>
            <person name="Zimmer A.D."/>
            <person name="Zhu Q."/>
            <person name="Mitros T."/>
            <person name="Hellsten U."/>
            <person name="Loque D."/>
            <person name="Otillar R."/>
            <person name="Salamov A."/>
            <person name="Schmutz J."/>
            <person name="Shapiro H."/>
            <person name="Lindquist E."/>
            <person name="Lucas S."/>
            <person name="Rokhsar D."/>
            <person name="Grigoriev I.V."/>
        </authorList>
    </citation>
    <scope>NUCLEOTIDE SEQUENCE [LARGE SCALE GENOMIC DNA]</scope>
</reference>
<accession>D8TB42</accession>